<accession>A0A158RCU7</accession>
<name>A0A158RCU7_THECL</name>
<feature type="transmembrane region" description="Helical" evidence="1">
    <location>
        <begin position="217"/>
        <end position="237"/>
    </location>
</feature>
<reference evidence="2 3" key="2">
    <citation type="submission" date="2018-11" db="EMBL/GenBank/DDBJ databases">
        <authorList>
            <consortium name="Pathogen Informatics"/>
        </authorList>
    </citation>
    <scope>NUCLEOTIDE SEQUENCE [LARGE SCALE GENOMIC DNA]</scope>
</reference>
<keyword evidence="1" id="KW-0472">Membrane</keyword>
<keyword evidence="1" id="KW-1133">Transmembrane helix</keyword>
<dbReference type="WBParaSite" id="TCLT_0000897701-mRNA-1">
    <property type="protein sequence ID" value="TCLT_0000897701-mRNA-1"/>
    <property type="gene ID" value="TCLT_0000897701"/>
</dbReference>
<dbReference type="OrthoDB" id="5838466at2759"/>
<reference evidence="4" key="1">
    <citation type="submission" date="2016-04" db="UniProtKB">
        <authorList>
            <consortium name="WormBaseParasite"/>
        </authorList>
    </citation>
    <scope>IDENTIFICATION</scope>
</reference>
<organism evidence="4">
    <name type="scientific">Thelazia callipaeda</name>
    <name type="common">Oriental eyeworm</name>
    <name type="synonym">Parasitic nematode</name>
    <dbReference type="NCBI Taxonomy" id="103827"/>
    <lineage>
        <taxon>Eukaryota</taxon>
        <taxon>Metazoa</taxon>
        <taxon>Ecdysozoa</taxon>
        <taxon>Nematoda</taxon>
        <taxon>Chromadorea</taxon>
        <taxon>Rhabditida</taxon>
        <taxon>Spirurina</taxon>
        <taxon>Spiruromorpha</taxon>
        <taxon>Thelazioidea</taxon>
        <taxon>Thelaziidae</taxon>
        <taxon>Thelazia</taxon>
    </lineage>
</organism>
<keyword evidence="3" id="KW-1185">Reference proteome</keyword>
<sequence length="516" mass="58986">MYLIDRGVQCEINFNEIYEFPVEVSHFGLFICLCPVVVPPRQVAIYKSFVGQMCKCEVDSLSRSVPVFGCVNAKLLVKIGNLYQDIQQAFYESHLCPKSCAHCGGTQVQKLFIHAAFKQYKPESFPEIVSVRFEKKDRMSSTFWVVNKNIFTTVEKILKNTASKIMEYPLLQSRLEEGTMIRKIPCVAHTRAESSYKGFYRAVPAQYDSHTKRCFSLLYYFVAIQLFSIFLVDFGWFKWVLPQDLFDISTMHKSNPIRKLPVAMIHCKEDTGSVLHVENLCKGTNFNLKIKSRTCKDVYLVDLLDPEFVVNGHSSAGQKVNLISNLGTCKVTPSNSESITATRKQHSTPSMMLSTRNLKNSDATAKPTCLWSNYNFPTFSVPIMIPLHVPLVIPVLETATSNEGCNKNGVSKNNRNSQHNFMKNNYATTSNETEWNDSWNRNSNKKCRENSQNEWHRSSSEITTRYGSVTNQQNAFEEGEIEQMYQDVTGDRASEMQKQTAVHILQNFQRTSDKWL</sequence>
<evidence type="ECO:0000313" key="3">
    <source>
        <dbReference type="Proteomes" id="UP000276776"/>
    </source>
</evidence>
<dbReference type="EMBL" id="UYYF01004709">
    <property type="protein sequence ID" value="VDN06560.1"/>
    <property type="molecule type" value="Genomic_DNA"/>
</dbReference>
<dbReference type="OMA" id="NEWHRSS"/>
<evidence type="ECO:0000313" key="2">
    <source>
        <dbReference type="EMBL" id="VDN06560.1"/>
    </source>
</evidence>
<keyword evidence="1" id="KW-0812">Transmembrane</keyword>
<evidence type="ECO:0000313" key="4">
    <source>
        <dbReference type="WBParaSite" id="TCLT_0000897701-mRNA-1"/>
    </source>
</evidence>
<dbReference type="AlphaFoldDB" id="A0A158RCU7"/>
<protein>
    <submittedName>
        <fullName evidence="4">DUF4708 domain-containing protein</fullName>
    </submittedName>
</protein>
<gene>
    <name evidence="2" type="ORF">TCLT_LOCUS8966</name>
</gene>
<dbReference type="STRING" id="103827.A0A158RCU7"/>
<proteinExistence type="predicted"/>
<dbReference type="Proteomes" id="UP000276776">
    <property type="component" value="Unassembled WGS sequence"/>
</dbReference>
<evidence type="ECO:0000256" key="1">
    <source>
        <dbReference type="SAM" id="Phobius"/>
    </source>
</evidence>